<keyword evidence="2" id="KW-1185">Reference proteome</keyword>
<name>A0ABP1A5M0_9BRYO</name>
<organism evidence="1 2">
    <name type="scientific">Sphagnum jensenii</name>
    <dbReference type="NCBI Taxonomy" id="128206"/>
    <lineage>
        <taxon>Eukaryota</taxon>
        <taxon>Viridiplantae</taxon>
        <taxon>Streptophyta</taxon>
        <taxon>Embryophyta</taxon>
        <taxon>Bryophyta</taxon>
        <taxon>Sphagnophytina</taxon>
        <taxon>Sphagnopsida</taxon>
        <taxon>Sphagnales</taxon>
        <taxon>Sphagnaceae</taxon>
        <taxon>Sphagnum</taxon>
    </lineage>
</organism>
<proteinExistence type="predicted"/>
<accession>A0ABP1A5M0</accession>
<dbReference type="EMBL" id="OZ023702">
    <property type="protein sequence ID" value="CAK9857786.1"/>
    <property type="molecule type" value="Genomic_DNA"/>
</dbReference>
<evidence type="ECO:0000313" key="2">
    <source>
        <dbReference type="Proteomes" id="UP001497522"/>
    </source>
</evidence>
<reference evidence="1 2" key="1">
    <citation type="submission" date="2024-03" db="EMBL/GenBank/DDBJ databases">
        <authorList>
            <consortium name="ELIXIR-Norway"/>
            <consortium name="Elixir Norway"/>
        </authorList>
    </citation>
    <scope>NUCLEOTIDE SEQUENCE [LARGE SCALE GENOMIC DNA]</scope>
</reference>
<evidence type="ECO:0000313" key="1">
    <source>
        <dbReference type="EMBL" id="CAK9857786.1"/>
    </source>
</evidence>
<sequence>MVAKSAAKLARCFSSNMYKPAANGKKARSPEAKRQARAEAALRLDENDDRMKYSSGIRTSGLRDALSFLFLHRSETG</sequence>
<gene>
    <name evidence="1" type="ORF">CSSPJE1EN2_LOCUS781</name>
</gene>
<dbReference type="Proteomes" id="UP001497522">
    <property type="component" value="Chromosome 1"/>
</dbReference>
<protein>
    <submittedName>
        <fullName evidence="1">Uncharacterized protein</fullName>
    </submittedName>
</protein>